<dbReference type="Gene3D" id="3.10.110.10">
    <property type="entry name" value="Ubiquitin Conjugating Enzyme"/>
    <property type="match status" value="1"/>
</dbReference>
<dbReference type="Pfam" id="PF00179">
    <property type="entry name" value="UQ_con"/>
    <property type="match status" value="1"/>
</dbReference>
<organism evidence="2 3">
    <name type="scientific">Pseudocohnilembus persalinus</name>
    <name type="common">Ciliate</name>
    <dbReference type="NCBI Taxonomy" id="266149"/>
    <lineage>
        <taxon>Eukaryota</taxon>
        <taxon>Sar</taxon>
        <taxon>Alveolata</taxon>
        <taxon>Ciliophora</taxon>
        <taxon>Intramacronucleata</taxon>
        <taxon>Oligohymenophorea</taxon>
        <taxon>Scuticociliatia</taxon>
        <taxon>Philasterida</taxon>
        <taxon>Pseudocohnilembidae</taxon>
        <taxon>Pseudocohnilembus</taxon>
    </lineage>
</organism>
<sequence>MQNIDRVPIKNRQILKLKLQSYVIYAKINIKTAQKLIECIEETTLLILSLLQQTLKLKHIKSQADNTPIITISNIQYQSLYNKVVKMTQIVLQTTNSTSYLPEVFVKLFLELNLHSKFINVLTETYKNKSRVKIAPVNIQVVCSPQQHLRSVKFLCIQLTWPSQLSQLSLSQLKTEKYISMNGKYPIEHRISVENFKNFQVEDNCGELRIFAGRDSNDPFKWIITFQGPEGHLSKDQEKSNIYEGGLFKAQLTFPKDFPNNPPKMVFISDMWHPNIYNKSDGEHQPGEVCISILHKPGVDQFNQSEREDEKWRPVITAEKIILSVSSMLLDPNIDSPANIDASVEYQKNLSEYKKKVRRLTNKSIEEC</sequence>
<dbReference type="InterPro" id="IPR000608">
    <property type="entry name" value="UBC"/>
</dbReference>
<gene>
    <name evidence="2" type="ORF">PPERSA_06869</name>
</gene>
<accession>A0A0V0QSC3</accession>
<proteinExistence type="predicted"/>
<comment type="caution">
    <text evidence="2">The sequence shown here is derived from an EMBL/GenBank/DDBJ whole genome shotgun (WGS) entry which is preliminary data.</text>
</comment>
<dbReference type="InParanoid" id="A0A0V0QSC3"/>
<dbReference type="AlphaFoldDB" id="A0A0V0QSC3"/>
<dbReference type="InterPro" id="IPR050113">
    <property type="entry name" value="Ub_conjugating_enzyme"/>
</dbReference>
<dbReference type="PANTHER" id="PTHR24067">
    <property type="entry name" value="UBIQUITIN-CONJUGATING ENZYME E2"/>
    <property type="match status" value="1"/>
</dbReference>
<feature type="domain" description="UBC core" evidence="1">
    <location>
        <begin position="187"/>
        <end position="366"/>
    </location>
</feature>
<dbReference type="OrthoDB" id="19692at2759"/>
<evidence type="ECO:0000259" key="1">
    <source>
        <dbReference type="PROSITE" id="PS50127"/>
    </source>
</evidence>
<reference evidence="2 3" key="1">
    <citation type="journal article" date="2015" name="Sci. Rep.">
        <title>Genome of the facultative scuticociliatosis pathogen Pseudocohnilembus persalinus provides insight into its virulence through horizontal gene transfer.</title>
        <authorList>
            <person name="Xiong J."/>
            <person name="Wang G."/>
            <person name="Cheng J."/>
            <person name="Tian M."/>
            <person name="Pan X."/>
            <person name="Warren A."/>
            <person name="Jiang C."/>
            <person name="Yuan D."/>
            <person name="Miao W."/>
        </authorList>
    </citation>
    <scope>NUCLEOTIDE SEQUENCE [LARGE SCALE GENOMIC DNA]</scope>
    <source>
        <strain evidence="2">36N120E</strain>
    </source>
</reference>
<dbReference type="SUPFAM" id="SSF54495">
    <property type="entry name" value="UBC-like"/>
    <property type="match status" value="1"/>
</dbReference>
<dbReference type="EMBL" id="LDAU01000110">
    <property type="protein sequence ID" value="KRX05235.1"/>
    <property type="molecule type" value="Genomic_DNA"/>
</dbReference>
<dbReference type="Proteomes" id="UP000054937">
    <property type="component" value="Unassembled WGS sequence"/>
</dbReference>
<evidence type="ECO:0000313" key="3">
    <source>
        <dbReference type="Proteomes" id="UP000054937"/>
    </source>
</evidence>
<keyword evidence="3" id="KW-1185">Reference proteome</keyword>
<name>A0A0V0QSC3_PSEPJ</name>
<protein>
    <submittedName>
        <fullName evidence="2">Ubiquitin-conjugating enzyme/RWD-like protein</fullName>
    </submittedName>
</protein>
<dbReference type="PROSITE" id="PS50127">
    <property type="entry name" value="UBC_2"/>
    <property type="match status" value="1"/>
</dbReference>
<dbReference type="SMART" id="SM00212">
    <property type="entry name" value="UBCc"/>
    <property type="match status" value="1"/>
</dbReference>
<evidence type="ECO:0000313" key="2">
    <source>
        <dbReference type="EMBL" id="KRX05235.1"/>
    </source>
</evidence>
<dbReference type="InterPro" id="IPR016135">
    <property type="entry name" value="UBQ-conjugating_enzyme/RWD"/>
</dbReference>